<protein>
    <submittedName>
        <fullName evidence="1">Uncharacterized protein</fullName>
    </submittedName>
</protein>
<feature type="non-terminal residue" evidence="1">
    <location>
        <position position="1"/>
    </location>
</feature>
<dbReference type="EMBL" id="BARS01051633">
    <property type="protein sequence ID" value="GAG47266.1"/>
    <property type="molecule type" value="Genomic_DNA"/>
</dbReference>
<reference evidence="1" key="1">
    <citation type="journal article" date="2014" name="Front. Microbiol.">
        <title>High frequency of phylogenetically diverse reductive dehalogenase-homologous genes in deep subseafloor sedimentary metagenomes.</title>
        <authorList>
            <person name="Kawai M."/>
            <person name="Futagami T."/>
            <person name="Toyoda A."/>
            <person name="Takaki Y."/>
            <person name="Nishi S."/>
            <person name="Hori S."/>
            <person name="Arai W."/>
            <person name="Tsubouchi T."/>
            <person name="Morono Y."/>
            <person name="Uchiyama I."/>
            <person name="Ito T."/>
            <person name="Fujiyama A."/>
            <person name="Inagaki F."/>
            <person name="Takami H."/>
        </authorList>
    </citation>
    <scope>NUCLEOTIDE SEQUENCE</scope>
    <source>
        <strain evidence="1">Expedition CK06-06</strain>
    </source>
</reference>
<comment type="caution">
    <text evidence="1">The sequence shown here is derived from an EMBL/GenBank/DDBJ whole genome shotgun (WGS) entry which is preliminary data.</text>
</comment>
<evidence type="ECO:0000313" key="1">
    <source>
        <dbReference type="EMBL" id="GAG47266.1"/>
    </source>
</evidence>
<proteinExistence type="predicted"/>
<accession>X0ZFZ9</accession>
<dbReference type="AlphaFoldDB" id="X0ZFZ9"/>
<name>X0ZFZ9_9ZZZZ</name>
<organism evidence="1">
    <name type="scientific">marine sediment metagenome</name>
    <dbReference type="NCBI Taxonomy" id="412755"/>
    <lineage>
        <taxon>unclassified sequences</taxon>
        <taxon>metagenomes</taxon>
        <taxon>ecological metagenomes</taxon>
    </lineage>
</organism>
<gene>
    <name evidence="1" type="ORF">S01H1_76869</name>
</gene>
<sequence length="130" mass="14689">NIVFLYASGAVTLPSLDLTVSPANLDDNTFCIIEITVQNEPNFVIDNNEVNYVFYHHIGWSAEQRTTILQFAQNPEVITTGYTFPPETKILSVSAGVTVKYGDFEKRLYTLKTIQRGSWANPICHKAIRY</sequence>